<dbReference type="SUPFAM" id="SSF48452">
    <property type="entry name" value="TPR-like"/>
    <property type="match status" value="2"/>
</dbReference>
<accession>A0A9P1M537</accession>
<evidence type="ECO:0000256" key="1">
    <source>
        <dbReference type="ARBA" id="ARBA00022803"/>
    </source>
</evidence>
<evidence type="ECO:0000313" key="4">
    <source>
        <dbReference type="Proteomes" id="UP001152797"/>
    </source>
</evidence>
<dbReference type="PANTHER" id="PTHR46423">
    <property type="entry name" value="RNA POLYMERASE II-ASSOCIATED PROTEIN 3"/>
    <property type="match status" value="1"/>
</dbReference>
<dbReference type="EMBL" id="CAMXCT010006723">
    <property type="protein sequence ID" value="CAI4018970.1"/>
    <property type="molecule type" value="Genomic_DNA"/>
</dbReference>
<gene>
    <name evidence="2" type="ORF">C1SCF055_LOCUS43499</name>
</gene>
<dbReference type="SMART" id="SM00028">
    <property type="entry name" value="TPR"/>
    <property type="match status" value="5"/>
</dbReference>
<dbReference type="InterPro" id="IPR019734">
    <property type="entry name" value="TPR_rpt"/>
</dbReference>
<dbReference type="AlphaFoldDB" id="A0A9P1M537"/>
<dbReference type="GO" id="GO:0101031">
    <property type="term" value="C:protein folding chaperone complex"/>
    <property type="evidence" value="ECO:0007669"/>
    <property type="project" value="TreeGrafter"/>
</dbReference>
<dbReference type="Gene3D" id="1.25.40.10">
    <property type="entry name" value="Tetratricopeptide repeat domain"/>
    <property type="match status" value="2"/>
</dbReference>
<name>A0A9P1M537_9DINO</name>
<dbReference type="EMBL" id="CAMXCT030006723">
    <property type="protein sequence ID" value="CAL4806282.1"/>
    <property type="molecule type" value="Genomic_DNA"/>
</dbReference>
<keyword evidence="1" id="KW-0802">TPR repeat</keyword>
<evidence type="ECO:0000313" key="2">
    <source>
        <dbReference type="EMBL" id="CAI4018970.1"/>
    </source>
</evidence>
<reference evidence="3 4" key="2">
    <citation type="submission" date="2024-05" db="EMBL/GenBank/DDBJ databases">
        <authorList>
            <person name="Chen Y."/>
            <person name="Shah S."/>
            <person name="Dougan E. K."/>
            <person name="Thang M."/>
            <person name="Chan C."/>
        </authorList>
    </citation>
    <scope>NUCLEOTIDE SEQUENCE [LARGE SCALE GENOMIC DNA]</scope>
</reference>
<dbReference type="EMBL" id="CAMXCT020006723">
    <property type="protein sequence ID" value="CAL1172345.1"/>
    <property type="molecule type" value="Genomic_DNA"/>
</dbReference>
<dbReference type="InterPro" id="IPR011990">
    <property type="entry name" value="TPR-like_helical_dom_sf"/>
</dbReference>
<reference evidence="2" key="1">
    <citation type="submission" date="2022-10" db="EMBL/GenBank/DDBJ databases">
        <authorList>
            <person name="Chen Y."/>
            <person name="Dougan E. K."/>
            <person name="Chan C."/>
            <person name="Rhodes N."/>
            <person name="Thang M."/>
        </authorList>
    </citation>
    <scope>NUCLEOTIDE SEQUENCE</scope>
</reference>
<dbReference type="Pfam" id="PF14559">
    <property type="entry name" value="TPR_19"/>
    <property type="match status" value="1"/>
</dbReference>
<evidence type="ECO:0000313" key="3">
    <source>
        <dbReference type="EMBL" id="CAL4806282.1"/>
    </source>
</evidence>
<dbReference type="InterPro" id="IPR051966">
    <property type="entry name" value="RPAP3"/>
</dbReference>
<proteinExistence type="predicted"/>
<comment type="caution">
    <text evidence="2">The sequence shown here is derived from an EMBL/GenBank/DDBJ whole genome shotgun (WGS) entry which is preliminary data.</text>
</comment>
<dbReference type="PANTHER" id="PTHR46423:SF1">
    <property type="entry name" value="RNA POLYMERASE II-ASSOCIATED PROTEIN 3"/>
    <property type="match status" value="1"/>
</dbReference>
<dbReference type="Proteomes" id="UP001152797">
    <property type="component" value="Unassembled WGS sequence"/>
</dbReference>
<sequence length="529" mass="58580">MDSPRLSIFQGVCYGLCSLAKCPGEGRSQIDIEIVSGRSQALLELKDLANAKLESGDAEEAAEQYTIALLRLKEVAAEVQAESQTLKALLLANRAQAHLKLQHWELALADCEACLKIQPDNAKALHRQSLAQHGLAEDEKRRSHGEVLKQALFCKTAGNKLLTDRQFEAAMRKYSEGLEWIEDLDQIGRDTWIALRANRCQARLKCGLWSEALEDAEAILLKEPGHPKARYRRAKALLELGRRQEAADALQQMDPSNEDVAELLRLVAAPAAPGPTAVPAATEATEVTELVRGRHCHGVQRSVAEDAEAKRLLKEAEAAIETRKDFRLALKFADGASVELERLRAQDRREKARQLAQQLLAVHVLQVRCHLALKDFSAARELAQRALKLHHYEEERLEREFNMAAALRSCTAVVETMQAVVEASDALSSDIETVQAMLRRLEKVDFTAPLRAALLVRRATLSSDEADIRRALVLDPSCKSAQDLLKNLKAGASGAKKESDLDGTKSDKVFKVDLEGTKDMKRDTRHAQA</sequence>
<protein>
    <submittedName>
        <fullName evidence="3">Sperm-associated antigen 1 (HSD-3.8) (Infertility-related sperm protein Spag-1)</fullName>
    </submittedName>
</protein>
<keyword evidence="4" id="KW-1185">Reference proteome</keyword>
<organism evidence="2">
    <name type="scientific">Cladocopium goreaui</name>
    <dbReference type="NCBI Taxonomy" id="2562237"/>
    <lineage>
        <taxon>Eukaryota</taxon>
        <taxon>Sar</taxon>
        <taxon>Alveolata</taxon>
        <taxon>Dinophyceae</taxon>
        <taxon>Suessiales</taxon>
        <taxon>Symbiodiniaceae</taxon>
        <taxon>Cladocopium</taxon>
    </lineage>
</organism>
<dbReference type="OrthoDB" id="298012at2759"/>